<dbReference type="SMART" id="SM00248">
    <property type="entry name" value="ANK"/>
    <property type="match status" value="3"/>
</dbReference>
<feature type="compositionally biased region" description="Low complexity" evidence="2">
    <location>
        <begin position="452"/>
        <end position="481"/>
    </location>
</feature>
<feature type="compositionally biased region" description="Basic and acidic residues" evidence="2">
    <location>
        <begin position="320"/>
        <end position="332"/>
    </location>
</feature>
<dbReference type="EMBL" id="JAUUTY010000002">
    <property type="protein sequence ID" value="KAK1677308.1"/>
    <property type="molecule type" value="Genomic_DNA"/>
</dbReference>
<organism evidence="3 4">
    <name type="scientific">Lolium multiflorum</name>
    <name type="common">Italian ryegrass</name>
    <name type="synonym">Lolium perenne subsp. multiflorum</name>
    <dbReference type="NCBI Taxonomy" id="4521"/>
    <lineage>
        <taxon>Eukaryota</taxon>
        <taxon>Viridiplantae</taxon>
        <taxon>Streptophyta</taxon>
        <taxon>Embryophyta</taxon>
        <taxon>Tracheophyta</taxon>
        <taxon>Spermatophyta</taxon>
        <taxon>Magnoliopsida</taxon>
        <taxon>Liliopsida</taxon>
        <taxon>Poales</taxon>
        <taxon>Poaceae</taxon>
        <taxon>BOP clade</taxon>
        <taxon>Pooideae</taxon>
        <taxon>Poodae</taxon>
        <taxon>Poeae</taxon>
        <taxon>Poeae Chloroplast Group 2 (Poeae type)</taxon>
        <taxon>Loliodinae</taxon>
        <taxon>Loliinae</taxon>
        <taxon>Lolium</taxon>
    </lineage>
</organism>
<dbReference type="Gene3D" id="1.25.40.20">
    <property type="entry name" value="Ankyrin repeat-containing domain"/>
    <property type="match status" value="1"/>
</dbReference>
<dbReference type="Pfam" id="PF12796">
    <property type="entry name" value="Ank_2"/>
    <property type="match status" value="2"/>
</dbReference>
<evidence type="ECO:0000313" key="3">
    <source>
        <dbReference type="EMBL" id="KAK1677308.1"/>
    </source>
</evidence>
<dbReference type="SUPFAM" id="SSF48403">
    <property type="entry name" value="Ankyrin repeat"/>
    <property type="match status" value="1"/>
</dbReference>
<dbReference type="InterPro" id="IPR036770">
    <property type="entry name" value="Ankyrin_rpt-contain_sf"/>
</dbReference>
<keyword evidence="4" id="KW-1185">Reference proteome</keyword>
<feature type="repeat" description="ANK" evidence="1">
    <location>
        <begin position="750"/>
        <end position="782"/>
    </location>
</feature>
<evidence type="ECO:0000313" key="4">
    <source>
        <dbReference type="Proteomes" id="UP001231189"/>
    </source>
</evidence>
<dbReference type="Proteomes" id="UP001231189">
    <property type="component" value="Unassembled WGS sequence"/>
</dbReference>
<name>A0AAD8T8B5_LOLMU</name>
<feature type="compositionally biased region" description="Basic and acidic residues" evidence="2">
    <location>
        <begin position="346"/>
        <end position="361"/>
    </location>
</feature>
<reference evidence="3" key="1">
    <citation type="submission" date="2023-07" db="EMBL/GenBank/DDBJ databases">
        <title>A chromosome-level genome assembly of Lolium multiflorum.</title>
        <authorList>
            <person name="Chen Y."/>
            <person name="Copetti D."/>
            <person name="Kolliker R."/>
            <person name="Studer B."/>
        </authorList>
    </citation>
    <scope>NUCLEOTIDE SEQUENCE</scope>
    <source>
        <strain evidence="3">02402/16</strain>
        <tissue evidence="3">Leaf</tissue>
    </source>
</reference>
<evidence type="ECO:0000256" key="2">
    <source>
        <dbReference type="SAM" id="MobiDB-lite"/>
    </source>
</evidence>
<feature type="region of interest" description="Disordered" evidence="2">
    <location>
        <begin position="312"/>
        <end position="502"/>
    </location>
</feature>
<evidence type="ECO:0000256" key="1">
    <source>
        <dbReference type="PROSITE-ProRule" id="PRU00023"/>
    </source>
</evidence>
<dbReference type="AlphaFoldDB" id="A0AAD8T8B5"/>
<keyword evidence="1" id="KW-0040">ANK repeat</keyword>
<comment type="caution">
    <text evidence="3">The sequence shown here is derived from an EMBL/GenBank/DDBJ whole genome shotgun (WGS) entry which is preliminary data.</text>
</comment>
<dbReference type="PANTHER" id="PTHR47481">
    <property type="match status" value="1"/>
</dbReference>
<dbReference type="InterPro" id="IPR002110">
    <property type="entry name" value="Ankyrin_rpt"/>
</dbReference>
<dbReference type="PROSITE" id="PS50088">
    <property type="entry name" value="ANK_REPEAT"/>
    <property type="match status" value="1"/>
</dbReference>
<dbReference type="Pfam" id="PF14223">
    <property type="entry name" value="Retrotran_gag_2"/>
    <property type="match status" value="1"/>
</dbReference>
<sequence length="822" mass="88890">MSSSSSSSTLAAALGVPPTQTLNRTNHLAWKALVLPAFRGARVMGLLIGTDSAPPETLEEEDADKKMIQVPNPAYDTWIARDQQVLRFLLNSLSPDILSHVLSAESSAEAWSMIDGMFKTAARSKTQHLRSQLNDTKKLSMSADDYFTKMKGFASELAAVGKPLDDDELVGYLLRGLDKDHYNSLITNINGKPDTTLDEFFGQLSSYDMRNGTVQTVEIVDAKTIEEVVVAVFAVIAEMILVQEETVMIALVDGLMIAARIPARDAVVLTVPQRRLWTPHVKSATSMDILQRTAGGAMVMMMTLMIEAPKDGEAAEENCTENRVENHPENSENRPLSHVAEEDETGAEHEEEHSTAPRDPEENLPDPEVDPSAGAPDMQGFGPRVTPTRPPVRPARSAPDVPAPNAPDEDTRQQPSGCSPRVVPPHSPTATCRDESGSSGSLMHGPPPGAQSADLEGSSTSSGSAGDSVDSSENISSTPSSPVRSAPSVQPTPVSPIRTRLQRGEPCTLAEALGDENWCNAMKEEYKALIDNRTWHLVPPNRNKNLIDCKWVYRIKKKADGTIDSCLQVQINPHDPQLLMAARRGDWVRLERLLLSGEGGVALGAPQHVIPIEIVDAAVDVGTVSSAAAAERDSLLHVVASRGDGEEFLKSASVIHGKARHLLDARNKNGDTPLHCAARARHRGMVAHLMFLARSENGGGDVNEKVKAILRVQNNRGETVLHDAVRSGDGDMITLLMAEDPQLARVPLSEGASPLYLAVELGHDDIAKQLYEKDSALSYSGPDGRNALHAAALKGQGDYCTVLIYFWEYLFLSQLTILGLLS</sequence>
<accession>A0AAD8T8B5</accession>
<proteinExistence type="predicted"/>
<gene>
    <name evidence="3" type="ORF">QYE76_038156</name>
</gene>
<protein>
    <submittedName>
        <fullName evidence="3">Uncharacterized protein</fullName>
    </submittedName>
</protein>
<dbReference type="PANTHER" id="PTHR47481:SF31">
    <property type="entry name" value="OS01G0873500 PROTEIN"/>
    <property type="match status" value="1"/>
</dbReference>